<comment type="caution">
    <text evidence="3">The sequence shown here is derived from an EMBL/GenBank/DDBJ whole genome shotgun (WGS) entry which is preliminary data.</text>
</comment>
<dbReference type="Gene3D" id="2.30.60.10">
    <property type="entry name" value="Cyanovirin-N"/>
    <property type="match status" value="1"/>
</dbReference>
<feature type="signal peptide" evidence="1">
    <location>
        <begin position="1"/>
        <end position="21"/>
    </location>
</feature>
<dbReference type="InterPro" id="IPR036673">
    <property type="entry name" value="Cyanovirin-N_sf"/>
</dbReference>
<keyword evidence="1" id="KW-0732">Signal</keyword>
<name>A0AA40FBR1_9PEZI</name>
<sequence length="139" mass="14805">MRPPLTTLSMALLAAAGNATAQLTGFTNTCQVDTVKVEGRWLTAQCHNILGTETRCSKLDLNSCLKNNSGRLEDDVFGTGPHFTDRNQCINCSNKKPVGGFIIGNGNAYTQVNCQCNPGTGAVQANWPMTVIDLVCGVL</sequence>
<dbReference type="Pfam" id="PF08881">
    <property type="entry name" value="CVNH"/>
    <property type="match status" value="1"/>
</dbReference>
<dbReference type="EMBL" id="JAUKUD010000001">
    <property type="protein sequence ID" value="KAK0754850.1"/>
    <property type="molecule type" value="Genomic_DNA"/>
</dbReference>
<dbReference type="AlphaFoldDB" id="A0AA40FBR1"/>
<protein>
    <recommendedName>
        <fullName evidence="2">Cyanovirin-N domain-containing protein</fullName>
    </recommendedName>
</protein>
<feature type="chain" id="PRO_5041228921" description="Cyanovirin-N domain-containing protein" evidence="1">
    <location>
        <begin position="22"/>
        <end position="139"/>
    </location>
</feature>
<evidence type="ECO:0000259" key="2">
    <source>
        <dbReference type="Pfam" id="PF08881"/>
    </source>
</evidence>
<dbReference type="Proteomes" id="UP001172155">
    <property type="component" value="Unassembled WGS sequence"/>
</dbReference>
<feature type="domain" description="Cyanovirin-N" evidence="2">
    <location>
        <begin position="26"/>
        <end position="95"/>
    </location>
</feature>
<evidence type="ECO:0000313" key="3">
    <source>
        <dbReference type="EMBL" id="KAK0754850.1"/>
    </source>
</evidence>
<organism evidence="3 4">
    <name type="scientific">Schizothecium vesticola</name>
    <dbReference type="NCBI Taxonomy" id="314040"/>
    <lineage>
        <taxon>Eukaryota</taxon>
        <taxon>Fungi</taxon>
        <taxon>Dikarya</taxon>
        <taxon>Ascomycota</taxon>
        <taxon>Pezizomycotina</taxon>
        <taxon>Sordariomycetes</taxon>
        <taxon>Sordariomycetidae</taxon>
        <taxon>Sordariales</taxon>
        <taxon>Schizotheciaceae</taxon>
        <taxon>Schizothecium</taxon>
    </lineage>
</organism>
<dbReference type="SUPFAM" id="SSF51322">
    <property type="entry name" value="Cyanovirin-N"/>
    <property type="match status" value="1"/>
</dbReference>
<evidence type="ECO:0000256" key="1">
    <source>
        <dbReference type="SAM" id="SignalP"/>
    </source>
</evidence>
<accession>A0AA40FBR1</accession>
<gene>
    <name evidence="3" type="ORF">B0T18DRAFT_386666</name>
</gene>
<keyword evidence="4" id="KW-1185">Reference proteome</keyword>
<reference evidence="3" key="1">
    <citation type="submission" date="2023-06" db="EMBL/GenBank/DDBJ databases">
        <title>Genome-scale phylogeny and comparative genomics of the fungal order Sordariales.</title>
        <authorList>
            <consortium name="Lawrence Berkeley National Laboratory"/>
            <person name="Hensen N."/>
            <person name="Bonometti L."/>
            <person name="Westerberg I."/>
            <person name="Brannstrom I.O."/>
            <person name="Guillou S."/>
            <person name="Cros-Aarteil S."/>
            <person name="Calhoun S."/>
            <person name="Haridas S."/>
            <person name="Kuo A."/>
            <person name="Mondo S."/>
            <person name="Pangilinan J."/>
            <person name="Riley R."/>
            <person name="LaButti K."/>
            <person name="Andreopoulos B."/>
            <person name="Lipzen A."/>
            <person name="Chen C."/>
            <person name="Yanf M."/>
            <person name="Daum C."/>
            <person name="Ng V."/>
            <person name="Clum A."/>
            <person name="Steindorff A."/>
            <person name="Ohm R."/>
            <person name="Martin F."/>
            <person name="Silar P."/>
            <person name="Natvig D."/>
            <person name="Lalanne C."/>
            <person name="Gautier V."/>
            <person name="Ament-velasquez S.L."/>
            <person name="Kruys A."/>
            <person name="Hutchinson M.I."/>
            <person name="Powell A.J."/>
            <person name="Barry K."/>
            <person name="Miller A.N."/>
            <person name="Grigoriev I.V."/>
            <person name="Debuchy R."/>
            <person name="Gladieux P."/>
            <person name="Thoren M.H."/>
            <person name="Johannesson H."/>
        </authorList>
    </citation>
    <scope>NUCLEOTIDE SEQUENCE</scope>
    <source>
        <strain evidence="3">SMH3187-1</strain>
    </source>
</reference>
<dbReference type="InterPro" id="IPR011058">
    <property type="entry name" value="Cyanovirin-N"/>
</dbReference>
<evidence type="ECO:0000313" key="4">
    <source>
        <dbReference type="Proteomes" id="UP001172155"/>
    </source>
</evidence>
<proteinExistence type="predicted"/>